<evidence type="ECO:0000259" key="6">
    <source>
        <dbReference type="Pfam" id="PF01266"/>
    </source>
</evidence>
<gene>
    <name evidence="8" type="ORF">EZ216_13815</name>
</gene>
<dbReference type="RefSeq" id="WP_135250366.1">
    <property type="nucleotide sequence ID" value="NZ_SMLK01000004.1"/>
</dbReference>
<feature type="domain" description="Glucose-methanol-choline oxidoreductase C-terminal" evidence="7">
    <location>
        <begin position="413"/>
        <end position="537"/>
    </location>
</feature>
<dbReference type="OrthoDB" id="9787779at2"/>
<dbReference type="InterPro" id="IPR036188">
    <property type="entry name" value="FAD/NAD-bd_sf"/>
</dbReference>
<dbReference type="AlphaFoldDB" id="A0A4Z0BQB0"/>
<keyword evidence="5" id="KW-0560">Oxidoreductase</keyword>
<evidence type="ECO:0000256" key="1">
    <source>
        <dbReference type="ARBA" id="ARBA00001974"/>
    </source>
</evidence>
<organism evidence="8 9">
    <name type="scientific">Ramlibacter humi</name>
    <dbReference type="NCBI Taxonomy" id="2530451"/>
    <lineage>
        <taxon>Bacteria</taxon>
        <taxon>Pseudomonadati</taxon>
        <taxon>Pseudomonadota</taxon>
        <taxon>Betaproteobacteria</taxon>
        <taxon>Burkholderiales</taxon>
        <taxon>Comamonadaceae</taxon>
        <taxon>Ramlibacter</taxon>
    </lineage>
</organism>
<dbReference type="Pfam" id="PF01266">
    <property type="entry name" value="DAO"/>
    <property type="match status" value="1"/>
</dbReference>
<protein>
    <submittedName>
        <fullName evidence="8">GMC family oxidoreductase</fullName>
    </submittedName>
</protein>
<evidence type="ECO:0000313" key="9">
    <source>
        <dbReference type="Proteomes" id="UP000297839"/>
    </source>
</evidence>
<dbReference type="PANTHER" id="PTHR42784">
    <property type="entry name" value="PYRANOSE 2-OXIDASE"/>
    <property type="match status" value="1"/>
</dbReference>
<dbReference type="PANTHER" id="PTHR42784:SF1">
    <property type="entry name" value="PYRANOSE 2-OXIDASE"/>
    <property type="match status" value="1"/>
</dbReference>
<dbReference type="InterPro" id="IPR007867">
    <property type="entry name" value="GMC_OxRtase_C"/>
</dbReference>
<dbReference type="Gene3D" id="3.50.50.60">
    <property type="entry name" value="FAD/NAD(P)-binding domain"/>
    <property type="match status" value="2"/>
</dbReference>
<dbReference type="Proteomes" id="UP000297839">
    <property type="component" value="Unassembled WGS sequence"/>
</dbReference>
<comment type="cofactor">
    <cofactor evidence="1">
        <name>FAD</name>
        <dbReference type="ChEBI" id="CHEBI:57692"/>
    </cofactor>
</comment>
<reference evidence="8 9" key="1">
    <citation type="submission" date="2019-03" db="EMBL/GenBank/DDBJ databases">
        <title>Ramlibacter sp. 18x22-1, whole genome shotgun sequence.</title>
        <authorList>
            <person name="Zhang X."/>
            <person name="Feng G."/>
            <person name="Zhu H."/>
        </authorList>
    </citation>
    <scope>NUCLEOTIDE SEQUENCE [LARGE SCALE GENOMIC DNA]</scope>
    <source>
        <strain evidence="8 9">18x22-1</strain>
    </source>
</reference>
<keyword evidence="4" id="KW-0274">FAD</keyword>
<evidence type="ECO:0000256" key="4">
    <source>
        <dbReference type="ARBA" id="ARBA00022827"/>
    </source>
</evidence>
<comment type="caution">
    <text evidence="8">The sequence shown here is derived from an EMBL/GenBank/DDBJ whole genome shotgun (WGS) entry which is preliminary data.</text>
</comment>
<name>A0A4Z0BQB0_9BURK</name>
<evidence type="ECO:0000259" key="7">
    <source>
        <dbReference type="Pfam" id="PF05199"/>
    </source>
</evidence>
<keyword evidence="3" id="KW-0285">Flavoprotein</keyword>
<evidence type="ECO:0000256" key="5">
    <source>
        <dbReference type="ARBA" id="ARBA00023002"/>
    </source>
</evidence>
<dbReference type="Pfam" id="PF05199">
    <property type="entry name" value="GMC_oxred_C"/>
    <property type="match status" value="1"/>
</dbReference>
<sequence>MIESARQVPRGTTLNADVCIVGAGAAGIPLALSLSGRGLNVLLLEAGERANDPKAQAHYEGEVADERMHSPLHRYRLRGLGGSTSLWGGRCMPYDPIDFEERSWVPHSGWPISHDGLQPYYARANAWSEAGRYAYDARTALPLAGPMFDGFDSGIVRTNGLERFSCPTDFGKRYRKRLEVAHDVRVLTGAHGTALRLDQPGGSVKALDVATLDGNRFQVAARAVVLAGGGLETARLLLNSNDVATQGVGNEHDVVGRYYQCHIAGNVGTLVVNGPVSRVRHGYEVSPEGIYCRRRLAIDPAQQRKHALLNAVARLHFPKITDPAHRNGVLSGLVLARSFISYEYGKRLRDTQPMDAETFSRHVMNVMMDPLDTAAFLSHWLRKRTLAQRKFPSVILRNRTNRFSLEVQGEQQPLASSRVMLADGRDELGMRRLRVDWRYCQADIQSVARTLDLIAAELARTGVGRYEYQPETLEEDLMRYGAYGGHHIGTARMGTNPKNSVVDADCKVHSVRNLYVAGSAAFPTSSQANPTLTIVALSLRLADRLAQKLEPRRAAAEEVFA</sequence>
<dbReference type="GO" id="GO:0016614">
    <property type="term" value="F:oxidoreductase activity, acting on CH-OH group of donors"/>
    <property type="evidence" value="ECO:0007669"/>
    <property type="project" value="InterPro"/>
</dbReference>
<dbReference type="InterPro" id="IPR051473">
    <property type="entry name" value="P2Ox-like"/>
</dbReference>
<comment type="similarity">
    <text evidence="2">Belongs to the GMC oxidoreductase family.</text>
</comment>
<keyword evidence="9" id="KW-1185">Reference proteome</keyword>
<evidence type="ECO:0000256" key="3">
    <source>
        <dbReference type="ARBA" id="ARBA00022630"/>
    </source>
</evidence>
<accession>A0A4Z0BQB0</accession>
<dbReference type="SUPFAM" id="SSF51905">
    <property type="entry name" value="FAD/NAD(P)-binding domain"/>
    <property type="match status" value="1"/>
</dbReference>
<proteinExistence type="inferred from homology"/>
<evidence type="ECO:0000256" key="2">
    <source>
        <dbReference type="ARBA" id="ARBA00010790"/>
    </source>
</evidence>
<dbReference type="EMBL" id="SMLK01000004">
    <property type="protein sequence ID" value="TFZ00179.1"/>
    <property type="molecule type" value="Genomic_DNA"/>
</dbReference>
<evidence type="ECO:0000313" key="8">
    <source>
        <dbReference type="EMBL" id="TFZ00179.1"/>
    </source>
</evidence>
<feature type="domain" description="FAD dependent oxidoreductase" evidence="6">
    <location>
        <begin position="17"/>
        <end position="233"/>
    </location>
</feature>
<dbReference type="InterPro" id="IPR006076">
    <property type="entry name" value="FAD-dep_OxRdtase"/>
</dbReference>